<dbReference type="AlphaFoldDB" id="D2QVW4"/>
<protein>
    <submittedName>
        <fullName evidence="1">Uncharacterized protein</fullName>
    </submittedName>
</protein>
<accession>D2QVW4</accession>
<evidence type="ECO:0000313" key="2">
    <source>
        <dbReference type="Proteomes" id="UP000002028"/>
    </source>
</evidence>
<gene>
    <name evidence="1" type="ordered locus">Slin_7003</name>
</gene>
<keyword evidence="1" id="KW-0614">Plasmid</keyword>
<reference evidence="1 2" key="1">
    <citation type="journal article" date="2010" name="Stand. Genomic Sci.">
        <title>Complete genome sequence of Spirosoma linguale type strain (1).</title>
        <authorList>
            <person name="Lail K."/>
            <person name="Sikorski J."/>
            <person name="Saunders E."/>
            <person name="Lapidus A."/>
            <person name="Glavina Del Rio T."/>
            <person name="Copeland A."/>
            <person name="Tice H."/>
            <person name="Cheng J.-F."/>
            <person name="Lucas S."/>
            <person name="Nolan M."/>
            <person name="Bruce D."/>
            <person name="Goodwin L."/>
            <person name="Pitluck S."/>
            <person name="Ivanova N."/>
            <person name="Mavromatis K."/>
            <person name="Ovchinnikova G."/>
            <person name="Pati A."/>
            <person name="Chen A."/>
            <person name="Palaniappan K."/>
            <person name="Land M."/>
            <person name="Hauser L."/>
            <person name="Chang Y.-J."/>
            <person name="Jeffries C.D."/>
            <person name="Chain P."/>
            <person name="Brettin T."/>
            <person name="Detter J.C."/>
            <person name="Schuetze A."/>
            <person name="Rohde M."/>
            <person name="Tindall B.J."/>
            <person name="Goeker M."/>
            <person name="Bristow J."/>
            <person name="Eisen J.A."/>
            <person name="Markowitz V."/>
            <person name="Hugenholtz P."/>
            <person name="Kyrpides N.C."/>
            <person name="Klenk H.-P."/>
            <person name="Chen F."/>
        </authorList>
    </citation>
    <scope>NUCLEOTIDE SEQUENCE [LARGE SCALE GENOMIC DNA]</scope>
    <source>
        <strain evidence="2">ATCC 33905 / DSM 74 / LMG 10896 / Claus 1</strain>
    </source>
</reference>
<evidence type="ECO:0000313" key="1">
    <source>
        <dbReference type="EMBL" id="ADB42946.1"/>
    </source>
</evidence>
<sequence length="43" mass="5002">MVQHFHLKVGVLWLNGQIYALTNEFYSFVKAIVDNQHLIQKGT</sequence>
<dbReference type="HOGENOM" id="CLU_3239822_0_0_10"/>
<dbReference type="EMBL" id="CP001772">
    <property type="protein sequence ID" value="ADB42946.1"/>
    <property type="molecule type" value="Genomic_DNA"/>
</dbReference>
<name>D2QVW4_SPILD</name>
<dbReference type="Proteomes" id="UP000002028">
    <property type="component" value="Plasmid pSLIN03"/>
</dbReference>
<dbReference type="KEGG" id="sli:Slin_7003"/>
<organism evidence="1 2">
    <name type="scientific">Spirosoma linguale (strain ATCC 33905 / DSM 74 / LMG 10896 / Claus 1)</name>
    <dbReference type="NCBI Taxonomy" id="504472"/>
    <lineage>
        <taxon>Bacteria</taxon>
        <taxon>Pseudomonadati</taxon>
        <taxon>Bacteroidota</taxon>
        <taxon>Cytophagia</taxon>
        <taxon>Cytophagales</taxon>
        <taxon>Cytophagaceae</taxon>
        <taxon>Spirosoma</taxon>
    </lineage>
</organism>
<keyword evidence="2" id="KW-1185">Reference proteome</keyword>
<proteinExistence type="predicted"/>
<geneLocation type="plasmid" evidence="1 2">
    <name>pSLIN03</name>
</geneLocation>